<dbReference type="Pfam" id="PF01614">
    <property type="entry name" value="IclR_C"/>
    <property type="match status" value="1"/>
</dbReference>
<evidence type="ECO:0000313" key="6">
    <source>
        <dbReference type="EMBL" id="CAA9397023.1"/>
    </source>
</evidence>
<evidence type="ECO:0000256" key="1">
    <source>
        <dbReference type="ARBA" id="ARBA00023015"/>
    </source>
</evidence>
<keyword evidence="3" id="KW-0804">Transcription</keyword>
<dbReference type="InterPro" id="IPR036388">
    <property type="entry name" value="WH-like_DNA-bd_sf"/>
</dbReference>
<dbReference type="Gene3D" id="1.10.10.10">
    <property type="entry name" value="Winged helix-like DNA-binding domain superfamily/Winged helix DNA-binding domain"/>
    <property type="match status" value="1"/>
</dbReference>
<evidence type="ECO:0000256" key="3">
    <source>
        <dbReference type="ARBA" id="ARBA00023163"/>
    </source>
</evidence>
<dbReference type="InterPro" id="IPR005471">
    <property type="entry name" value="Tscrpt_reg_IclR_N"/>
</dbReference>
<dbReference type="PROSITE" id="PS51078">
    <property type="entry name" value="ICLR_ED"/>
    <property type="match status" value="1"/>
</dbReference>
<dbReference type="InterPro" id="IPR036390">
    <property type="entry name" value="WH_DNA-bd_sf"/>
</dbReference>
<dbReference type="PANTHER" id="PTHR30136">
    <property type="entry name" value="HELIX-TURN-HELIX TRANSCRIPTIONAL REGULATOR, ICLR FAMILY"/>
    <property type="match status" value="1"/>
</dbReference>
<dbReference type="AlphaFoldDB" id="A0A6J4NZT4"/>
<dbReference type="GO" id="GO:0003677">
    <property type="term" value="F:DNA binding"/>
    <property type="evidence" value="ECO:0007669"/>
    <property type="project" value="UniProtKB-KW"/>
</dbReference>
<dbReference type="GO" id="GO:0003700">
    <property type="term" value="F:DNA-binding transcription factor activity"/>
    <property type="evidence" value="ECO:0007669"/>
    <property type="project" value="TreeGrafter"/>
</dbReference>
<accession>A0A6J4NZT4</accession>
<dbReference type="PROSITE" id="PS51077">
    <property type="entry name" value="HTH_ICLR"/>
    <property type="match status" value="1"/>
</dbReference>
<protein>
    <submittedName>
        <fullName evidence="6">Transcriptional regulator, IclR family</fullName>
    </submittedName>
</protein>
<evidence type="ECO:0000259" key="5">
    <source>
        <dbReference type="PROSITE" id="PS51078"/>
    </source>
</evidence>
<gene>
    <name evidence="6" type="ORF">AVDCRST_MAG03-988</name>
</gene>
<feature type="domain" description="IclR-ED" evidence="5">
    <location>
        <begin position="65"/>
        <end position="248"/>
    </location>
</feature>
<dbReference type="InterPro" id="IPR014757">
    <property type="entry name" value="Tscrpt_reg_IclR_C"/>
</dbReference>
<evidence type="ECO:0000256" key="2">
    <source>
        <dbReference type="ARBA" id="ARBA00023125"/>
    </source>
</evidence>
<dbReference type="Pfam" id="PF09339">
    <property type="entry name" value="HTH_IclR"/>
    <property type="match status" value="1"/>
</dbReference>
<keyword evidence="2" id="KW-0238">DNA-binding</keyword>
<dbReference type="GO" id="GO:0045892">
    <property type="term" value="P:negative regulation of DNA-templated transcription"/>
    <property type="evidence" value="ECO:0007669"/>
    <property type="project" value="TreeGrafter"/>
</dbReference>
<dbReference type="SUPFAM" id="SSF55781">
    <property type="entry name" value="GAF domain-like"/>
    <property type="match status" value="1"/>
</dbReference>
<dbReference type="SUPFAM" id="SSF46785">
    <property type="entry name" value="Winged helix' DNA-binding domain"/>
    <property type="match status" value="1"/>
</dbReference>
<dbReference type="SMART" id="SM00346">
    <property type="entry name" value="HTH_ICLR"/>
    <property type="match status" value="1"/>
</dbReference>
<keyword evidence="1" id="KW-0805">Transcription regulation</keyword>
<dbReference type="PANTHER" id="PTHR30136:SF24">
    <property type="entry name" value="HTH-TYPE TRANSCRIPTIONAL REPRESSOR ALLR"/>
    <property type="match status" value="1"/>
</dbReference>
<dbReference type="Gene3D" id="3.30.450.40">
    <property type="match status" value="1"/>
</dbReference>
<dbReference type="InterPro" id="IPR029016">
    <property type="entry name" value="GAF-like_dom_sf"/>
</dbReference>
<organism evidence="6">
    <name type="scientific">uncultured Rubrobacteraceae bacterium</name>
    <dbReference type="NCBI Taxonomy" id="349277"/>
    <lineage>
        <taxon>Bacteria</taxon>
        <taxon>Bacillati</taxon>
        <taxon>Actinomycetota</taxon>
        <taxon>Rubrobacteria</taxon>
        <taxon>Rubrobacterales</taxon>
        <taxon>Rubrobacteraceae</taxon>
        <taxon>environmental samples</taxon>
    </lineage>
</organism>
<name>A0A6J4NZT4_9ACTN</name>
<dbReference type="EMBL" id="CADCUT010000056">
    <property type="protein sequence ID" value="CAA9397023.1"/>
    <property type="molecule type" value="Genomic_DNA"/>
</dbReference>
<sequence length="256" mass="27966">MLKTVDRALRLLLLFDEIDREYRVGEIASMLGTDKSIASRLAATLAKRGFLERAPGSEAFRLGPEFVRLGMLAASSSQNMVELARVPMERLAEETGETVNLARLEDGKTVNIAQADGPRLVGVGDWIGWRTEPHTTANGKVLLAFMEDPIGTLNLQDPLEAVTEQTITSVAELRSELERVRSERAAFTIGELEDGFNGVAVPVLDTSERCLTVLSVSGPEYRMPPERLPEVAALSKAAAEDISARLGRIPQRVLQL</sequence>
<evidence type="ECO:0000259" key="4">
    <source>
        <dbReference type="PROSITE" id="PS51077"/>
    </source>
</evidence>
<dbReference type="InterPro" id="IPR050707">
    <property type="entry name" value="HTH_MetabolicPath_Reg"/>
</dbReference>
<reference evidence="6" key="1">
    <citation type="submission" date="2020-02" db="EMBL/GenBank/DDBJ databases">
        <authorList>
            <person name="Meier V. D."/>
        </authorList>
    </citation>
    <scope>NUCLEOTIDE SEQUENCE</scope>
    <source>
        <strain evidence="6">AVDCRST_MAG03</strain>
    </source>
</reference>
<feature type="domain" description="HTH iclR-type" evidence="4">
    <location>
        <begin position="2"/>
        <end position="64"/>
    </location>
</feature>
<proteinExistence type="predicted"/>